<sequence>MGTLQTYLLPSLSRHLSSASRIASVGTTGVSSGSGSGGVIGIFFLSAFVAAVYTPDRSALLVSAVSWATVAVVLFAVRVRADRRGENVQRMSTSRKEMRKAAVLVACVLLSGLCEWAVGPSWTGRAAWWNKAGVPLVTGFLRSYLLADPGVLDASARGSKRLFAVVALVAFLALSPAVVPDRSVVVGLANVLFQSVTFVLLEDIALGSAGRGGKGVPSLAVPDIKSLASSWYSGIAAGAAVGLAALSACLEKPLDSPAMPSQEGFSLLETVGIGAVGGLAWLCVPLIVSRLSAPPGSLVDLAATLAASQLVLPTSPVQAIGTVTALVLISLHFVISPTTRETLLGLGPTKKTVAVFFIFIIFTSVMFSSISPQILLGDSAAVGASSSATRLHEHPIKHLIEQGEKEFEAMKQRQSTSLQEAVKNYWKKYKMPPPVNFDKWYEFAVAQNSVLIDEYDTIFHQLRPFWGMPPKTIRNRAREALGFEQAFMRLSIRKGQVIDLKGGQDWQRNATVGMIDRFKQWIPDMDLAFNLDDQPRVVIPWEETDALLSTAAKIDYLESPKVKFTGFPGAEKGTAPDVHTTRFKKLAHQPIWSYNQLSCPPGTPARDPLQKTADATEQYTQSPVGFISNQTAATEICLQPSLNHRFTFFQQPSASDITRDLVPVFSQSKFSSYNDILYPPPLYWAGKHPQGHSDDIPWEQKQETLYWRGSMGHDPSQRSSWQSQQQQQVVTHLTAFAEHSETLEATKGKDRLWRVKKCTRGAVRSLIDVAFSNTQPQDNAAWRHKYLLEMDDSASSGRFYDSLKSNSAVFKVGLSREWHGDWVMPWVHYVPLSLSMGESTEVLRYFARETEGREAARRIAEQGKKWADTALRREDFEVWFFRLLLE</sequence>
<keyword evidence="1" id="KW-1133">Transmembrane helix</keyword>
<dbReference type="SMART" id="SM00672">
    <property type="entry name" value="CAP10"/>
    <property type="match status" value="1"/>
</dbReference>
<evidence type="ECO:0000313" key="4">
    <source>
        <dbReference type="Proteomes" id="UP000024837"/>
    </source>
</evidence>
<feature type="transmembrane region" description="Helical" evidence="1">
    <location>
        <begin position="59"/>
        <end position="81"/>
    </location>
</feature>
<organism evidence="3 4">
    <name type="scientific">Drechslerella stenobrocha 248</name>
    <dbReference type="NCBI Taxonomy" id="1043628"/>
    <lineage>
        <taxon>Eukaryota</taxon>
        <taxon>Fungi</taxon>
        <taxon>Dikarya</taxon>
        <taxon>Ascomycota</taxon>
        <taxon>Pezizomycotina</taxon>
        <taxon>Orbiliomycetes</taxon>
        <taxon>Orbiliales</taxon>
        <taxon>Orbiliaceae</taxon>
        <taxon>Drechslerella</taxon>
    </lineage>
</organism>
<dbReference type="PANTHER" id="PTHR12203">
    <property type="entry name" value="KDEL LYS-ASP-GLU-LEU CONTAINING - RELATED"/>
    <property type="match status" value="1"/>
</dbReference>
<dbReference type="InterPro" id="IPR051091">
    <property type="entry name" value="O-Glucosyltr/Glycosyltrsf_90"/>
</dbReference>
<keyword evidence="4" id="KW-1185">Reference proteome</keyword>
<accession>W7HTS3</accession>
<evidence type="ECO:0000259" key="2">
    <source>
        <dbReference type="SMART" id="SM00672"/>
    </source>
</evidence>
<proteinExistence type="predicted"/>
<dbReference type="AlphaFoldDB" id="W7HTS3"/>
<gene>
    <name evidence="3" type="ORF">DRE_03866</name>
</gene>
<keyword evidence="1" id="KW-0812">Transmembrane</keyword>
<feature type="transmembrane region" description="Helical" evidence="1">
    <location>
        <begin position="101"/>
        <end position="119"/>
    </location>
</feature>
<feature type="transmembrane region" description="Helical" evidence="1">
    <location>
        <begin position="355"/>
        <end position="376"/>
    </location>
</feature>
<dbReference type="InterPro" id="IPR006598">
    <property type="entry name" value="CAP10"/>
</dbReference>
<feature type="transmembrane region" description="Helical" evidence="1">
    <location>
        <begin position="317"/>
        <end position="335"/>
    </location>
</feature>
<dbReference type="HOGENOM" id="CLU_005027_4_1_1"/>
<keyword evidence="1" id="KW-0472">Membrane</keyword>
<feature type="transmembrane region" description="Helical" evidence="1">
    <location>
        <begin position="30"/>
        <end position="53"/>
    </location>
</feature>
<evidence type="ECO:0000256" key="1">
    <source>
        <dbReference type="SAM" id="Phobius"/>
    </source>
</evidence>
<feature type="transmembrane region" description="Helical" evidence="1">
    <location>
        <begin position="271"/>
        <end position="288"/>
    </location>
</feature>
<dbReference type="EMBL" id="KI966414">
    <property type="protein sequence ID" value="EWC46854.1"/>
    <property type="molecule type" value="Genomic_DNA"/>
</dbReference>
<protein>
    <recommendedName>
        <fullName evidence="2">Glycosyl transferase CAP10 domain-containing protein</fullName>
    </recommendedName>
</protein>
<name>W7HTS3_9PEZI</name>
<feature type="transmembrane region" description="Helical" evidence="1">
    <location>
        <begin position="230"/>
        <end position="250"/>
    </location>
</feature>
<feature type="domain" description="Glycosyl transferase CAP10" evidence="2">
    <location>
        <begin position="640"/>
        <end position="886"/>
    </location>
</feature>
<feature type="transmembrane region" description="Helical" evidence="1">
    <location>
        <begin position="191"/>
        <end position="210"/>
    </location>
</feature>
<dbReference type="OrthoDB" id="541052at2759"/>
<dbReference type="Pfam" id="PF05686">
    <property type="entry name" value="Glyco_transf_90"/>
    <property type="match status" value="1"/>
</dbReference>
<evidence type="ECO:0000313" key="3">
    <source>
        <dbReference type="EMBL" id="EWC46854.1"/>
    </source>
</evidence>
<dbReference type="PANTHER" id="PTHR12203:SF104">
    <property type="entry name" value="PROTEIN CAP1, PUTATIVE (AFU_ORTHOLOGUE AFUA_1G05595)-RELATED"/>
    <property type="match status" value="1"/>
</dbReference>
<dbReference type="Proteomes" id="UP000024837">
    <property type="component" value="Unassembled WGS sequence"/>
</dbReference>
<feature type="transmembrane region" description="Helical" evidence="1">
    <location>
        <begin position="162"/>
        <end position="179"/>
    </location>
</feature>
<reference evidence="3 4" key="1">
    <citation type="submission" date="2013-05" db="EMBL/GenBank/DDBJ databases">
        <title>Drechslerella stenobrocha genome reveals carnivorous origination and mechanical trapping mechanism of predatory fungi.</title>
        <authorList>
            <person name="Liu X."/>
            <person name="Zhang W."/>
            <person name="Liu K."/>
        </authorList>
    </citation>
    <scope>NUCLEOTIDE SEQUENCE [LARGE SCALE GENOMIC DNA]</scope>
    <source>
        <strain evidence="3 4">248</strain>
    </source>
</reference>